<protein>
    <submittedName>
        <fullName evidence="1">Uncharacterized protein</fullName>
    </submittedName>
</protein>
<dbReference type="RefSeq" id="WP_124193787.1">
    <property type="nucleotide sequence ID" value="NZ_REGA01000001.1"/>
</dbReference>
<dbReference type="InterPro" id="IPR055944">
    <property type="entry name" value="DUF7522"/>
</dbReference>
<proteinExistence type="predicted"/>
<dbReference type="EMBL" id="REGA01000001">
    <property type="protein sequence ID" value="RQG97808.1"/>
    <property type="molecule type" value="Genomic_DNA"/>
</dbReference>
<reference evidence="1 2" key="1">
    <citation type="submission" date="2018-10" db="EMBL/GenBank/DDBJ databases">
        <title>Natrarchaeobius chitinivorans gen. nov., sp. nov., and Natrarchaeobius haloalkaliphilus sp. nov., alkaliphilic, chitin-utilizing haloarchaea from hypersaline alkaline lakes.</title>
        <authorList>
            <person name="Sorokin D.Y."/>
            <person name="Elcheninov A.G."/>
            <person name="Kostrikina N.A."/>
            <person name="Bale N.J."/>
            <person name="Sinninghe Damste J.S."/>
            <person name="Khijniak T.V."/>
            <person name="Kublanov I.V."/>
            <person name="Toshchakov S.V."/>
        </authorList>
    </citation>
    <scope>NUCLEOTIDE SEQUENCE [LARGE SCALE GENOMIC DNA]</scope>
    <source>
        <strain evidence="1 2">AArcht4T</strain>
    </source>
</reference>
<evidence type="ECO:0000313" key="1">
    <source>
        <dbReference type="EMBL" id="RQG97808.1"/>
    </source>
</evidence>
<name>A0A3N6M2Y0_NATCH</name>
<keyword evidence="2" id="KW-1185">Reference proteome</keyword>
<gene>
    <name evidence="1" type="ORF">EA473_00955</name>
</gene>
<organism evidence="1 2">
    <name type="scientific">Natrarchaeobius chitinivorans</name>
    <dbReference type="NCBI Taxonomy" id="1679083"/>
    <lineage>
        <taxon>Archaea</taxon>
        <taxon>Methanobacteriati</taxon>
        <taxon>Methanobacteriota</taxon>
        <taxon>Stenosarchaea group</taxon>
        <taxon>Halobacteria</taxon>
        <taxon>Halobacteriales</taxon>
        <taxon>Natrialbaceae</taxon>
        <taxon>Natrarchaeobius</taxon>
    </lineage>
</organism>
<dbReference type="Proteomes" id="UP000282323">
    <property type="component" value="Unassembled WGS sequence"/>
</dbReference>
<evidence type="ECO:0000313" key="2">
    <source>
        <dbReference type="Proteomes" id="UP000282323"/>
    </source>
</evidence>
<dbReference type="AlphaFoldDB" id="A0A3N6M2Y0"/>
<comment type="caution">
    <text evidence="1">The sequence shown here is derived from an EMBL/GenBank/DDBJ whole genome shotgun (WGS) entry which is preliminary data.</text>
</comment>
<dbReference type="Pfam" id="PF24366">
    <property type="entry name" value="DUF7522"/>
    <property type="match status" value="1"/>
</dbReference>
<dbReference type="OrthoDB" id="199238at2157"/>
<sequence length="130" mass="14911">MSTARSRAQTVWDAVYERVGEDLRVVIRYQPMDWGSVMRDDVREQYSRTETQALVDRTIVDQLSYRRQENAFDAGTLNAIARIFEEAWIVSCPDSVGQKSGLLVSIERNGDTATLSDVEWCIDFLEDEPE</sequence>
<accession>A0A3N6M2Y0</accession>